<dbReference type="GeneID" id="114456220"/>
<evidence type="ECO:0000256" key="4">
    <source>
        <dbReference type="ARBA" id="ARBA00022490"/>
    </source>
</evidence>
<keyword evidence="8" id="KW-0238">DNA-binding</keyword>
<dbReference type="Pfam" id="PF16006">
    <property type="entry name" value="NUSAP"/>
    <property type="match status" value="1"/>
</dbReference>
<feature type="region of interest" description="Disordered" evidence="12">
    <location>
        <begin position="109"/>
        <end position="174"/>
    </location>
</feature>
<feature type="compositionally biased region" description="Basic and acidic residues" evidence="12">
    <location>
        <begin position="144"/>
        <end position="171"/>
    </location>
</feature>
<evidence type="ECO:0000256" key="11">
    <source>
        <dbReference type="ARBA" id="ARBA00023306"/>
    </source>
</evidence>
<reference evidence="13" key="3">
    <citation type="submission" date="2025-09" db="UniProtKB">
        <authorList>
            <consortium name="Ensembl"/>
        </authorList>
    </citation>
    <scope>IDENTIFICATION</scope>
</reference>
<reference evidence="13" key="2">
    <citation type="submission" date="2025-08" db="UniProtKB">
        <authorList>
            <consortium name="Ensembl"/>
        </authorList>
    </citation>
    <scope>IDENTIFICATION</scope>
</reference>
<feature type="compositionally biased region" description="Basic and acidic residues" evidence="12">
    <location>
        <begin position="413"/>
        <end position="440"/>
    </location>
</feature>
<protein>
    <recommendedName>
        <fullName evidence="15">Nucleolar and spindle-associated protein 1</fullName>
    </recommendedName>
</protein>
<evidence type="ECO:0000313" key="13">
    <source>
        <dbReference type="Ensembl" id="ENSGWIP00000035949.1"/>
    </source>
</evidence>
<feature type="region of interest" description="Disordered" evidence="12">
    <location>
        <begin position="40"/>
        <end position="72"/>
    </location>
</feature>
<dbReference type="PANTHER" id="PTHR15874">
    <property type="entry name" value="NUCLEOLAR AND SPINDLE-ASSOCIATED PROTEIN 1"/>
    <property type="match status" value="1"/>
</dbReference>
<dbReference type="AlphaFoldDB" id="A0A8C5GUM0"/>
<keyword evidence="4" id="KW-0963">Cytoplasm</keyword>
<evidence type="ECO:0000256" key="12">
    <source>
        <dbReference type="SAM" id="MobiDB-lite"/>
    </source>
</evidence>
<keyword evidence="6" id="KW-0493">Microtubule</keyword>
<keyword evidence="14" id="KW-1185">Reference proteome</keyword>
<dbReference type="GO" id="GO:0008017">
    <property type="term" value="F:microtubule binding"/>
    <property type="evidence" value="ECO:0007669"/>
    <property type="project" value="TreeGrafter"/>
</dbReference>
<evidence type="ECO:0000256" key="2">
    <source>
        <dbReference type="ARBA" id="ARBA00004186"/>
    </source>
</evidence>
<proteinExistence type="inferred from homology"/>
<dbReference type="GO" id="GO:0072686">
    <property type="term" value="C:mitotic spindle"/>
    <property type="evidence" value="ECO:0007669"/>
    <property type="project" value="TreeGrafter"/>
</dbReference>
<dbReference type="CTD" id="51203"/>
<name>A0A8C5GUM0_GOUWI</name>
<dbReference type="GO" id="GO:0003677">
    <property type="term" value="F:DNA binding"/>
    <property type="evidence" value="ECO:0007669"/>
    <property type="project" value="UniProtKB-KW"/>
</dbReference>
<evidence type="ECO:0000256" key="6">
    <source>
        <dbReference type="ARBA" id="ARBA00022701"/>
    </source>
</evidence>
<feature type="compositionally biased region" description="Basic and acidic residues" evidence="12">
    <location>
        <begin position="223"/>
        <end position="234"/>
    </location>
</feature>
<dbReference type="OrthoDB" id="3258416at2759"/>
<feature type="compositionally biased region" description="Polar residues" evidence="12">
    <location>
        <begin position="320"/>
        <end position="332"/>
    </location>
</feature>
<comment type="similarity">
    <text evidence="3">Belongs to the NUSAP family.</text>
</comment>
<evidence type="ECO:0000256" key="7">
    <source>
        <dbReference type="ARBA" id="ARBA00022776"/>
    </source>
</evidence>
<reference evidence="13" key="1">
    <citation type="submission" date="2020-06" db="EMBL/GenBank/DDBJ databases">
        <authorList>
            <consortium name="Wellcome Sanger Institute Data Sharing"/>
        </authorList>
    </citation>
    <scope>NUCLEOTIDE SEQUENCE [LARGE SCALE GENOMIC DNA]</scope>
</reference>
<evidence type="ECO:0000256" key="9">
    <source>
        <dbReference type="ARBA" id="ARBA00023212"/>
    </source>
</evidence>
<gene>
    <name evidence="13" type="primary">nusap1</name>
</gene>
<keyword evidence="5" id="KW-0132">Cell division</keyword>
<evidence type="ECO:0000256" key="3">
    <source>
        <dbReference type="ARBA" id="ARBA00009702"/>
    </source>
</evidence>
<feature type="region of interest" description="Disordered" evidence="12">
    <location>
        <begin position="385"/>
        <end position="451"/>
    </location>
</feature>
<evidence type="ECO:0000256" key="1">
    <source>
        <dbReference type="ARBA" id="ARBA00004123"/>
    </source>
</evidence>
<keyword evidence="11" id="KW-0131">Cell cycle</keyword>
<evidence type="ECO:0000313" key="14">
    <source>
        <dbReference type="Proteomes" id="UP000694680"/>
    </source>
</evidence>
<organism evidence="13 14">
    <name type="scientific">Gouania willdenowi</name>
    <name type="common">Blunt-snouted clingfish</name>
    <name type="synonym">Lepadogaster willdenowi</name>
    <dbReference type="NCBI Taxonomy" id="441366"/>
    <lineage>
        <taxon>Eukaryota</taxon>
        <taxon>Metazoa</taxon>
        <taxon>Chordata</taxon>
        <taxon>Craniata</taxon>
        <taxon>Vertebrata</taxon>
        <taxon>Euteleostomi</taxon>
        <taxon>Actinopterygii</taxon>
        <taxon>Neopterygii</taxon>
        <taxon>Teleostei</taxon>
        <taxon>Neoteleostei</taxon>
        <taxon>Acanthomorphata</taxon>
        <taxon>Ovalentaria</taxon>
        <taxon>Blenniimorphae</taxon>
        <taxon>Blenniiformes</taxon>
        <taxon>Gobiesocoidei</taxon>
        <taxon>Gobiesocidae</taxon>
        <taxon>Gobiesocinae</taxon>
        <taxon>Gouania</taxon>
    </lineage>
</organism>
<sequence>MDLDSMKYAELRTLAKEFGLKGNMKADKLLKALKLHYEQKRTDAETDQDNHDVFEGDKTPEENANNHKEESSGRVAFVNTRRVKAKRKISDVTPSIKLDVCLPAKAVEGVAEGKNSSNTRGAKKRRVFSKNKDEAEPELPVDIRTTEDEQQQHQSDTKDQEPLQSETEKAKITVKQGKIPRLQQRNKTLLKPVTPNFKKLHEAQFNKMESIDCYMQRKTKQMETHKNPVKDQKKTNVSHAGIFSPLPGNKRAAEGQRRHTVLSATKAPSNKPTGKEEAPFRPSVLSTRRINVRFSEATHYNENKKKCVIKPLDHMSPCAFSSTPRKSNNKAAESSVVKTSTSSVKKTPAPFVFSGNTSTTMTPGTQKKQTFDLKSSLSRTLAYQPHKGKLKPFGEVKENPTANKSLVSNPHQENYKQHKVQSREDRRVKQAEGRKQKKESLLGARRGLVMM</sequence>
<dbReference type="Ensembl" id="ENSGWIT00000039188.1">
    <property type="protein sequence ID" value="ENSGWIP00000035949.1"/>
    <property type="gene ID" value="ENSGWIG00000018562.1"/>
</dbReference>
<dbReference type="GO" id="GO:0007076">
    <property type="term" value="P:mitotic chromosome condensation"/>
    <property type="evidence" value="ECO:0007669"/>
    <property type="project" value="TreeGrafter"/>
</dbReference>
<dbReference type="GO" id="GO:0040001">
    <property type="term" value="P:establishment of mitotic spindle localization"/>
    <property type="evidence" value="ECO:0007669"/>
    <property type="project" value="InterPro"/>
</dbReference>
<dbReference type="InterPro" id="IPR026756">
    <property type="entry name" value="NuSAP"/>
</dbReference>
<dbReference type="RefSeq" id="XP_028293651.1">
    <property type="nucleotide sequence ID" value="XM_028437850.1"/>
</dbReference>
<evidence type="ECO:0000256" key="8">
    <source>
        <dbReference type="ARBA" id="ARBA00023125"/>
    </source>
</evidence>
<dbReference type="PANTHER" id="PTHR15874:SF1">
    <property type="entry name" value="NUCLEOLAR AND SPINDLE-ASSOCIATED PROTEIN 1"/>
    <property type="match status" value="1"/>
</dbReference>
<keyword evidence="9" id="KW-0206">Cytoskeleton</keyword>
<keyword evidence="7" id="KW-0498">Mitosis</keyword>
<comment type="subcellular location">
    <subcellularLocation>
        <location evidence="2">Cytoplasm</location>
        <location evidence="2">Cytoskeleton</location>
        <location evidence="2">Spindle</location>
    </subcellularLocation>
    <subcellularLocation>
        <location evidence="1">Nucleus</location>
    </subcellularLocation>
</comment>
<evidence type="ECO:0000256" key="5">
    <source>
        <dbReference type="ARBA" id="ARBA00022618"/>
    </source>
</evidence>
<dbReference type="GO" id="GO:0005874">
    <property type="term" value="C:microtubule"/>
    <property type="evidence" value="ECO:0007669"/>
    <property type="project" value="UniProtKB-KW"/>
</dbReference>
<feature type="region of interest" description="Disordered" evidence="12">
    <location>
        <begin position="223"/>
        <end position="282"/>
    </location>
</feature>
<dbReference type="GO" id="GO:0005730">
    <property type="term" value="C:nucleolus"/>
    <property type="evidence" value="ECO:0007669"/>
    <property type="project" value="TreeGrafter"/>
</dbReference>
<dbReference type="GO" id="GO:0000281">
    <property type="term" value="P:mitotic cytokinesis"/>
    <property type="evidence" value="ECO:0007669"/>
    <property type="project" value="InterPro"/>
</dbReference>
<feature type="region of interest" description="Disordered" evidence="12">
    <location>
        <begin position="320"/>
        <end position="341"/>
    </location>
</feature>
<dbReference type="Proteomes" id="UP000694680">
    <property type="component" value="Chromosome 22"/>
</dbReference>
<feature type="compositionally biased region" description="Polar residues" evidence="12">
    <location>
        <begin position="262"/>
        <end position="272"/>
    </location>
</feature>
<feature type="compositionally biased region" description="Polar residues" evidence="12">
    <location>
        <begin position="400"/>
        <end position="412"/>
    </location>
</feature>
<accession>A0A8C5GUM0</accession>
<evidence type="ECO:0000256" key="10">
    <source>
        <dbReference type="ARBA" id="ARBA00023242"/>
    </source>
</evidence>
<keyword evidence="10" id="KW-0539">Nucleus</keyword>
<evidence type="ECO:0008006" key="15">
    <source>
        <dbReference type="Google" id="ProtNLM"/>
    </source>
</evidence>